<dbReference type="AlphaFoldDB" id="A0AA41X2S1"/>
<keyword evidence="1" id="KW-0472">Membrane</keyword>
<accession>A0AA41X2S1</accession>
<comment type="caution">
    <text evidence="2">The sequence shown here is derived from an EMBL/GenBank/DDBJ whole genome shotgun (WGS) entry which is preliminary data.</text>
</comment>
<feature type="transmembrane region" description="Helical" evidence="1">
    <location>
        <begin position="175"/>
        <end position="196"/>
    </location>
</feature>
<evidence type="ECO:0000313" key="3">
    <source>
        <dbReference type="Proteomes" id="UP001165413"/>
    </source>
</evidence>
<evidence type="ECO:0000313" key="2">
    <source>
        <dbReference type="EMBL" id="MCP3428958.1"/>
    </source>
</evidence>
<keyword evidence="3" id="KW-1185">Reference proteome</keyword>
<keyword evidence="1" id="KW-1133">Transmembrane helix</keyword>
<keyword evidence="1" id="KW-0812">Transmembrane</keyword>
<reference evidence="2" key="1">
    <citation type="submission" date="2022-07" db="EMBL/GenBank/DDBJ databases">
        <title>Characterization of the Novel Bacterium Alteromonas immobilis LMIT006 and Alteromonas gregis LMIT007.</title>
        <authorList>
            <person name="Lin X."/>
        </authorList>
    </citation>
    <scope>NUCLEOTIDE SEQUENCE</scope>
    <source>
        <strain evidence="2">LMIT007</strain>
    </source>
</reference>
<name>A0AA41X2S1_9ALTE</name>
<feature type="transmembrane region" description="Helical" evidence="1">
    <location>
        <begin position="24"/>
        <end position="42"/>
    </location>
</feature>
<sequence>MAKRPTCSNVVSVPNLLDKSMYRLLFRAVFIILTLLAIVFLWQTQTRVLENQYTQYTQQLGERVSSISAGTLSPWLIENIDNKKSNTAQLQDTLEHYLTMGDFKGIRLFDRYGVTLASVGEYPNIKDLALGESAPYTVYVSPISHNDETIGYIRFVIRDDILNQTMLELSKGQNVLITSALVVGMIFGILCMRLYYLNARRLYKTHSMDS</sequence>
<proteinExistence type="predicted"/>
<evidence type="ECO:0000256" key="1">
    <source>
        <dbReference type="SAM" id="Phobius"/>
    </source>
</evidence>
<protein>
    <submittedName>
        <fullName evidence="2">Uncharacterized protein</fullName>
    </submittedName>
</protein>
<gene>
    <name evidence="2" type="ORF">NLF92_08365</name>
</gene>
<dbReference type="EMBL" id="JANATA010000013">
    <property type="protein sequence ID" value="MCP3428958.1"/>
    <property type="molecule type" value="Genomic_DNA"/>
</dbReference>
<organism evidence="2 3">
    <name type="scientific">Opacimonas viscosa</name>
    <dbReference type="NCBI Taxonomy" id="2961944"/>
    <lineage>
        <taxon>Bacteria</taxon>
        <taxon>Pseudomonadati</taxon>
        <taxon>Pseudomonadota</taxon>
        <taxon>Gammaproteobacteria</taxon>
        <taxon>Alteromonadales</taxon>
        <taxon>Alteromonadaceae</taxon>
        <taxon>Opacimonas</taxon>
    </lineage>
</organism>
<dbReference type="Proteomes" id="UP001165413">
    <property type="component" value="Unassembled WGS sequence"/>
</dbReference>
<dbReference type="RefSeq" id="WP_254100769.1">
    <property type="nucleotide sequence ID" value="NZ_JANATA010000013.1"/>
</dbReference>